<sequence>MDLPFNAEGLDFRKLERSYLSAGTSAMVYLTHLSGGAKVILKSPHKFPRRDKLTESLEKESSACLKREIEVLRHLGSHPHIIHFIAACGDELLLEYHPKGCLTQYLGIEPRPSTPLVLSWATQLAEALVFIHNKDVIHGDFSPHNVLVTDQRALVLTDFAGSPFRGLAGLVCYGTRYTSPKYNPDSPQKQDDIFAFGSVLYEISFWKCLFPEITPEDEWRIREAYKAGEFPDVSAHVLGNIINHCWREPETAEVLLNHICDLAVDGHESLNFECRREI</sequence>
<dbReference type="GO" id="GO:0000781">
    <property type="term" value="C:chromosome, telomeric region"/>
    <property type="evidence" value="ECO:0007669"/>
    <property type="project" value="UniProtKB-SubCell"/>
</dbReference>
<evidence type="ECO:0000256" key="12">
    <source>
        <dbReference type="ARBA" id="ARBA00030980"/>
    </source>
</evidence>
<dbReference type="PROSITE" id="PS50011">
    <property type="entry name" value="PROTEIN_KINASE_DOM"/>
    <property type="match status" value="1"/>
</dbReference>
<evidence type="ECO:0000256" key="14">
    <source>
        <dbReference type="ARBA" id="ARBA00047899"/>
    </source>
</evidence>
<reference evidence="17" key="1">
    <citation type="submission" date="2023-03" db="EMBL/GenBank/DDBJ databases">
        <title>Emydomyces testavorans Genome Sequence.</title>
        <authorList>
            <person name="Hoyer L."/>
        </authorList>
    </citation>
    <scope>NUCLEOTIDE SEQUENCE</scope>
    <source>
        <strain evidence="17">16-2883</strain>
    </source>
</reference>
<comment type="subcellular location">
    <subcellularLocation>
        <location evidence="2">Chromosome</location>
        <location evidence="2">Telomere</location>
    </subcellularLocation>
</comment>
<keyword evidence="7" id="KW-0808">Transferase</keyword>
<evidence type="ECO:0000256" key="10">
    <source>
        <dbReference type="ARBA" id="ARBA00022840"/>
    </source>
</evidence>
<dbReference type="InterPro" id="IPR051681">
    <property type="entry name" value="Ser/Thr_Kinases-Pseudokinases"/>
</dbReference>
<protein>
    <recommendedName>
        <fullName evidence="6">EKC/KEOPS complex subunit BUD32</fullName>
        <ecNumber evidence="4">2.7.11.1</ecNumber>
    </recommendedName>
    <alternativeName>
        <fullName evidence="12 13">Atypical Serine/threonine protein kinase BUD32</fullName>
    </alternativeName>
    <alternativeName>
        <fullName evidence="5">EKC/KEOPS complex subunit bud32</fullName>
    </alternativeName>
</protein>
<comment type="subunit">
    <text evidence="3">Component of the EKC/KEOPS complex composed of at least BUD32, CGI121, GON7, KAE1 and PCC1; the whole complex dimerizes.</text>
</comment>
<dbReference type="InterPro" id="IPR001245">
    <property type="entry name" value="Ser-Thr/Tyr_kinase_cat_dom"/>
</dbReference>
<dbReference type="PANTHER" id="PTHR44329:SF288">
    <property type="entry name" value="MITOGEN-ACTIVATED PROTEIN KINASE KINASE KINASE 20"/>
    <property type="match status" value="1"/>
</dbReference>
<evidence type="ECO:0000259" key="16">
    <source>
        <dbReference type="PROSITE" id="PS50011"/>
    </source>
</evidence>
<dbReference type="Pfam" id="PF07714">
    <property type="entry name" value="PK_Tyr_Ser-Thr"/>
    <property type="match status" value="1"/>
</dbReference>
<dbReference type="EMBL" id="CP120630">
    <property type="protein sequence ID" value="WEW60254.1"/>
    <property type="molecule type" value="Genomic_DNA"/>
</dbReference>
<dbReference type="AlphaFoldDB" id="A0AAF0IMX2"/>
<evidence type="ECO:0000256" key="1">
    <source>
        <dbReference type="ARBA" id="ARBA00003747"/>
    </source>
</evidence>
<evidence type="ECO:0000256" key="4">
    <source>
        <dbReference type="ARBA" id="ARBA00012513"/>
    </source>
</evidence>
<dbReference type="Gene3D" id="1.10.510.10">
    <property type="entry name" value="Transferase(Phosphotransferase) domain 1"/>
    <property type="match status" value="1"/>
</dbReference>
<evidence type="ECO:0000256" key="15">
    <source>
        <dbReference type="ARBA" id="ARBA00048679"/>
    </source>
</evidence>
<dbReference type="InterPro" id="IPR008266">
    <property type="entry name" value="Tyr_kinase_AS"/>
</dbReference>
<evidence type="ECO:0000313" key="17">
    <source>
        <dbReference type="EMBL" id="WEW60254.1"/>
    </source>
</evidence>
<keyword evidence="8" id="KW-0547">Nucleotide-binding</keyword>
<dbReference type="PANTHER" id="PTHR44329">
    <property type="entry name" value="SERINE/THREONINE-PROTEIN KINASE TNNI3K-RELATED"/>
    <property type="match status" value="1"/>
</dbReference>
<keyword evidence="9" id="KW-0418">Kinase</keyword>
<name>A0AAF0IMX2_9EURO</name>
<dbReference type="GO" id="GO:0004674">
    <property type="term" value="F:protein serine/threonine kinase activity"/>
    <property type="evidence" value="ECO:0007669"/>
    <property type="project" value="UniProtKB-EC"/>
</dbReference>
<keyword evidence="11" id="KW-0158">Chromosome</keyword>
<evidence type="ECO:0000256" key="2">
    <source>
        <dbReference type="ARBA" id="ARBA00004574"/>
    </source>
</evidence>
<dbReference type="InterPro" id="IPR011009">
    <property type="entry name" value="Kinase-like_dom_sf"/>
</dbReference>
<evidence type="ECO:0000256" key="8">
    <source>
        <dbReference type="ARBA" id="ARBA00022741"/>
    </source>
</evidence>
<evidence type="ECO:0000256" key="11">
    <source>
        <dbReference type="ARBA" id="ARBA00022895"/>
    </source>
</evidence>
<dbReference type="GO" id="GO:0005524">
    <property type="term" value="F:ATP binding"/>
    <property type="evidence" value="ECO:0007669"/>
    <property type="project" value="UniProtKB-KW"/>
</dbReference>
<evidence type="ECO:0000256" key="7">
    <source>
        <dbReference type="ARBA" id="ARBA00022679"/>
    </source>
</evidence>
<dbReference type="Proteomes" id="UP001219355">
    <property type="component" value="Chromosome 4"/>
</dbReference>
<evidence type="ECO:0000256" key="3">
    <source>
        <dbReference type="ARBA" id="ARBA00011534"/>
    </source>
</evidence>
<comment type="catalytic activity">
    <reaction evidence="15">
        <text>L-seryl-[protein] + ATP = O-phospho-L-seryl-[protein] + ADP + H(+)</text>
        <dbReference type="Rhea" id="RHEA:17989"/>
        <dbReference type="Rhea" id="RHEA-COMP:9863"/>
        <dbReference type="Rhea" id="RHEA-COMP:11604"/>
        <dbReference type="ChEBI" id="CHEBI:15378"/>
        <dbReference type="ChEBI" id="CHEBI:29999"/>
        <dbReference type="ChEBI" id="CHEBI:30616"/>
        <dbReference type="ChEBI" id="CHEBI:83421"/>
        <dbReference type="ChEBI" id="CHEBI:456216"/>
        <dbReference type="EC" id="2.7.11.1"/>
    </reaction>
</comment>
<accession>A0AAF0IMX2</accession>
<dbReference type="CDD" id="cd00180">
    <property type="entry name" value="PKc"/>
    <property type="match status" value="1"/>
</dbReference>
<dbReference type="PROSITE" id="PS00109">
    <property type="entry name" value="PROTEIN_KINASE_TYR"/>
    <property type="match status" value="1"/>
</dbReference>
<comment type="catalytic activity">
    <reaction evidence="14">
        <text>L-threonyl-[protein] + ATP = O-phospho-L-threonyl-[protein] + ADP + H(+)</text>
        <dbReference type="Rhea" id="RHEA:46608"/>
        <dbReference type="Rhea" id="RHEA-COMP:11060"/>
        <dbReference type="Rhea" id="RHEA-COMP:11605"/>
        <dbReference type="ChEBI" id="CHEBI:15378"/>
        <dbReference type="ChEBI" id="CHEBI:30013"/>
        <dbReference type="ChEBI" id="CHEBI:30616"/>
        <dbReference type="ChEBI" id="CHEBI:61977"/>
        <dbReference type="ChEBI" id="CHEBI:456216"/>
        <dbReference type="EC" id="2.7.11.1"/>
    </reaction>
</comment>
<evidence type="ECO:0000256" key="6">
    <source>
        <dbReference type="ARBA" id="ARBA00019973"/>
    </source>
</evidence>
<dbReference type="EC" id="2.7.11.1" evidence="4"/>
<comment type="function">
    <text evidence="1">Component of the EKC/KEOPS complex that is required for the formation of a threonylcarbamoyl group on adenosine at position 37 (t(6)A37) in tRNAs that read codons beginning with adenine. The complex is probably involved in the transfer of the threonylcarbamoyl moiety of threonylcarbamoyl-AMP (TC-AMP) to the N6 group of A37. BUD32 has ATPase activity in the context of the EKC/KEOPS complex and likely plays a supporting role to the catalytic subunit KAE1. The EKC/KEOPS complex also promotes both telomere uncapping and telomere elongation. The complex is required for efficient recruitment of transcriptional coactivators.</text>
</comment>
<keyword evidence="11" id="KW-0779">Telomere</keyword>
<evidence type="ECO:0000313" key="18">
    <source>
        <dbReference type="Proteomes" id="UP001219355"/>
    </source>
</evidence>
<evidence type="ECO:0000256" key="9">
    <source>
        <dbReference type="ARBA" id="ARBA00022777"/>
    </source>
</evidence>
<evidence type="ECO:0000256" key="13">
    <source>
        <dbReference type="ARBA" id="ARBA00033194"/>
    </source>
</evidence>
<dbReference type="InterPro" id="IPR000719">
    <property type="entry name" value="Prot_kinase_dom"/>
</dbReference>
<gene>
    <name evidence="17" type="ORF">PRK78_005739</name>
</gene>
<proteinExistence type="predicted"/>
<keyword evidence="10" id="KW-0067">ATP-binding</keyword>
<keyword evidence="18" id="KW-1185">Reference proteome</keyword>
<evidence type="ECO:0000256" key="5">
    <source>
        <dbReference type="ARBA" id="ARBA00013948"/>
    </source>
</evidence>
<feature type="domain" description="Protein kinase" evidence="16">
    <location>
        <begin position="14"/>
        <end position="270"/>
    </location>
</feature>
<dbReference type="SUPFAM" id="SSF56112">
    <property type="entry name" value="Protein kinase-like (PK-like)"/>
    <property type="match status" value="1"/>
</dbReference>
<organism evidence="17 18">
    <name type="scientific">Emydomyces testavorans</name>
    <dbReference type="NCBI Taxonomy" id="2070801"/>
    <lineage>
        <taxon>Eukaryota</taxon>
        <taxon>Fungi</taxon>
        <taxon>Dikarya</taxon>
        <taxon>Ascomycota</taxon>
        <taxon>Pezizomycotina</taxon>
        <taxon>Eurotiomycetes</taxon>
        <taxon>Eurotiomycetidae</taxon>
        <taxon>Onygenales</taxon>
        <taxon>Nannizziopsiaceae</taxon>
        <taxon>Emydomyces</taxon>
    </lineage>
</organism>